<protein>
    <submittedName>
        <fullName evidence="1">Uncharacterized protein</fullName>
    </submittedName>
</protein>
<organism evidence="1 2">
    <name type="scientific">Paractinoplanes atraurantiacus</name>
    <dbReference type="NCBI Taxonomy" id="1036182"/>
    <lineage>
        <taxon>Bacteria</taxon>
        <taxon>Bacillati</taxon>
        <taxon>Actinomycetota</taxon>
        <taxon>Actinomycetes</taxon>
        <taxon>Micromonosporales</taxon>
        <taxon>Micromonosporaceae</taxon>
        <taxon>Paractinoplanes</taxon>
    </lineage>
</organism>
<sequence>MTGDGIRYNDRAELERAEVVEGKGVTHPRYHVHYR</sequence>
<keyword evidence="2" id="KW-1185">Reference proteome</keyword>
<dbReference type="AlphaFoldDB" id="A0A285IZ35"/>
<accession>A0A285IZ35</accession>
<dbReference type="Proteomes" id="UP000219612">
    <property type="component" value="Unassembled WGS sequence"/>
</dbReference>
<proteinExistence type="predicted"/>
<reference evidence="1 2" key="1">
    <citation type="submission" date="2017-09" db="EMBL/GenBank/DDBJ databases">
        <authorList>
            <person name="Ehlers B."/>
            <person name="Leendertz F.H."/>
        </authorList>
    </citation>
    <scope>NUCLEOTIDE SEQUENCE [LARGE SCALE GENOMIC DNA]</scope>
    <source>
        <strain evidence="1 2">CGMCC 4.6857</strain>
    </source>
</reference>
<gene>
    <name evidence="1" type="ORF">SAMN05421748_113135</name>
</gene>
<evidence type="ECO:0000313" key="1">
    <source>
        <dbReference type="EMBL" id="SNY52927.1"/>
    </source>
</evidence>
<dbReference type="EMBL" id="OBDY01000013">
    <property type="protein sequence ID" value="SNY52927.1"/>
    <property type="molecule type" value="Genomic_DNA"/>
</dbReference>
<name>A0A285IZ35_9ACTN</name>
<evidence type="ECO:0000313" key="2">
    <source>
        <dbReference type="Proteomes" id="UP000219612"/>
    </source>
</evidence>